<feature type="domain" description="SGNH hydrolase-type esterase" evidence="2">
    <location>
        <begin position="59"/>
        <end position="209"/>
    </location>
</feature>
<organism evidence="3 4">
    <name type="scientific">Rosistilla ulvae</name>
    <dbReference type="NCBI Taxonomy" id="1930277"/>
    <lineage>
        <taxon>Bacteria</taxon>
        <taxon>Pseudomonadati</taxon>
        <taxon>Planctomycetota</taxon>
        <taxon>Planctomycetia</taxon>
        <taxon>Pirellulales</taxon>
        <taxon>Pirellulaceae</taxon>
        <taxon>Rosistilla</taxon>
    </lineage>
</organism>
<reference evidence="3 4" key="1">
    <citation type="submission" date="2019-02" db="EMBL/GenBank/DDBJ databases">
        <title>Deep-cultivation of Planctomycetes and their phenomic and genomic characterization uncovers novel biology.</title>
        <authorList>
            <person name="Wiegand S."/>
            <person name="Jogler M."/>
            <person name="Boedeker C."/>
            <person name="Pinto D."/>
            <person name="Vollmers J."/>
            <person name="Rivas-Marin E."/>
            <person name="Kohn T."/>
            <person name="Peeters S.H."/>
            <person name="Heuer A."/>
            <person name="Rast P."/>
            <person name="Oberbeckmann S."/>
            <person name="Bunk B."/>
            <person name="Jeske O."/>
            <person name="Meyerdierks A."/>
            <person name="Storesund J.E."/>
            <person name="Kallscheuer N."/>
            <person name="Luecker S."/>
            <person name="Lage O.M."/>
            <person name="Pohl T."/>
            <person name="Merkel B.J."/>
            <person name="Hornburger P."/>
            <person name="Mueller R.-W."/>
            <person name="Bruemmer F."/>
            <person name="Labrenz M."/>
            <person name="Spormann A.M."/>
            <person name="Op den Camp H."/>
            <person name="Overmann J."/>
            <person name="Amann R."/>
            <person name="Jetten M.S.M."/>
            <person name="Mascher T."/>
            <person name="Medema M.H."/>
            <person name="Devos D.P."/>
            <person name="Kaster A.-K."/>
            <person name="Ovreas L."/>
            <person name="Rohde M."/>
            <person name="Galperin M.Y."/>
            <person name="Jogler C."/>
        </authorList>
    </citation>
    <scope>NUCLEOTIDE SEQUENCE [LARGE SCALE GENOMIC DNA]</scope>
    <source>
        <strain evidence="3 4">EC9</strain>
    </source>
</reference>
<dbReference type="GO" id="GO:0004622">
    <property type="term" value="F:phosphatidylcholine lysophospholipase activity"/>
    <property type="evidence" value="ECO:0007669"/>
    <property type="project" value="TreeGrafter"/>
</dbReference>
<evidence type="ECO:0000256" key="1">
    <source>
        <dbReference type="SAM" id="SignalP"/>
    </source>
</evidence>
<gene>
    <name evidence="3" type="ORF">EC9_46430</name>
</gene>
<dbReference type="InterPro" id="IPR013830">
    <property type="entry name" value="SGNH_hydro"/>
</dbReference>
<dbReference type="Gene3D" id="3.40.50.1110">
    <property type="entry name" value="SGNH hydrolase"/>
    <property type="match status" value="1"/>
</dbReference>
<dbReference type="RefSeq" id="WP_145348248.1">
    <property type="nucleotide sequence ID" value="NZ_CP036261.1"/>
</dbReference>
<dbReference type="KEGG" id="ruv:EC9_46430"/>
<accession>A0A517M6E6</accession>
<dbReference type="AlphaFoldDB" id="A0A517M6E6"/>
<protein>
    <recommendedName>
        <fullName evidence="2">SGNH hydrolase-type esterase domain-containing protein</fullName>
    </recommendedName>
</protein>
<dbReference type="SUPFAM" id="SSF52266">
    <property type="entry name" value="SGNH hydrolase"/>
    <property type="match status" value="1"/>
</dbReference>
<dbReference type="InterPro" id="IPR036514">
    <property type="entry name" value="SGNH_hydro_sf"/>
</dbReference>
<feature type="chain" id="PRO_5021794222" description="SGNH hydrolase-type esterase domain-containing protein" evidence="1">
    <location>
        <begin position="22"/>
        <end position="296"/>
    </location>
</feature>
<evidence type="ECO:0000313" key="3">
    <source>
        <dbReference type="EMBL" id="QDS90435.1"/>
    </source>
</evidence>
<dbReference type="Pfam" id="PF13472">
    <property type="entry name" value="Lipase_GDSL_2"/>
    <property type="match status" value="1"/>
</dbReference>
<dbReference type="OrthoDB" id="213326at2"/>
<proteinExistence type="predicted"/>
<evidence type="ECO:0000259" key="2">
    <source>
        <dbReference type="Pfam" id="PF13472"/>
    </source>
</evidence>
<keyword evidence="1" id="KW-0732">Signal</keyword>
<keyword evidence="4" id="KW-1185">Reference proteome</keyword>
<sequence length="296" mass="32810" precursor="true">MRFKYTCQLLTLLLGFNCLCANETFADEAASVRSADRVALVGGTWVERMQQNGYFETALQTLAPQQKLAVRNLGWSGDNARAEARALFGSPQDGYARLQRDLAAAKPTIVVLGYGFAAALNGLTAAEQFSADLDRLLDDQAAAGVRVVLLQPFHMPGVRTTDYDAANQSVRQTIAQAAQERKLPLIDLAPLVSDADFDNGLHLTEQGYQQLGDRLARELLHQAEVPAIDYTAAKTKSLRDKVIEKNQLFFHRYRPQNETYLFLFRKHEQGNNAVDIPRFDPLIEALDGEIQQAAGQ</sequence>
<name>A0A517M6E6_9BACT</name>
<dbReference type="PANTHER" id="PTHR30383">
    <property type="entry name" value="THIOESTERASE 1/PROTEASE 1/LYSOPHOSPHOLIPASE L1"/>
    <property type="match status" value="1"/>
</dbReference>
<evidence type="ECO:0000313" key="4">
    <source>
        <dbReference type="Proteomes" id="UP000319557"/>
    </source>
</evidence>
<dbReference type="PANTHER" id="PTHR30383:SF5">
    <property type="entry name" value="SGNH HYDROLASE-TYPE ESTERASE DOMAIN-CONTAINING PROTEIN"/>
    <property type="match status" value="1"/>
</dbReference>
<dbReference type="EMBL" id="CP036261">
    <property type="protein sequence ID" value="QDS90435.1"/>
    <property type="molecule type" value="Genomic_DNA"/>
</dbReference>
<feature type="signal peptide" evidence="1">
    <location>
        <begin position="1"/>
        <end position="21"/>
    </location>
</feature>
<dbReference type="Proteomes" id="UP000319557">
    <property type="component" value="Chromosome"/>
</dbReference>
<dbReference type="InterPro" id="IPR051532">
    <property type="entry name" value="Ester_Hydrolysis_Enzymes"/>
</dbReference>